<dbReference type="PANTHER" id="PTHR46268:SF15">
    <property type="entry name" value="UNIVERSAL STRESS PROTEIN HP_0031"/>
    <property type="match status" value="1"/>
</dbReference>
<dbReference type="PRINTS" id="PR01438">
    <property type="entry name" value="UNVRSLSTRESS"/>
</dbReference>
<dbReference type="PIRSF" id="PIRSF006276">
    <property type="entry name" value="UspA"/>
    <property type="match status" value="1"/>
</dbReference>
<dbReference type="InterPro" id="IPR006015">
    <property type="entry name" value="Universal_stress_UspA"/>
</dbReference>
<dbReference type="InterPro" id="IPR006016">
    <property type="entry name" value="UspA"/>
</dbReference>
<dbReference type="SUPFAM" id="SSF52402">
    <property type="entry name" value="Adenine nucleotide alpha hydrolases-like"/>
    <property type="match status" value="1"/>
</dbReference>
<dbReference type="GO" id="GO:0005737">
    <property type="term" value="C:cytoplasm"/>
    <property type="evidence" value="ECO:0007669"/>
    <property type="project" value="UniProtKB-SubCell"/>
</dbReference>
<comment type="subcellular location">
    <subcellularLocation>
        <location evidence="2">Cytoplasm</location>
    </subcellularLocation>
</comment>
<evidence type="ECO:0000313" key="5">
    <source>
        <dbReference type="Proteomes" id="UP000243535"/>
    </source>
</evidence>
<dbReference type="Pfam" id="PF00582">
    <property type="entry name" value="Usp"/>
    <property type="match status" value="1"/>
</dbReference>
<name>A0A0K6GYI9_9NEIS</name>
<keyword evidence="5" id="KW-1185">Reference proteome</keyword>
<sequence>MFRHIVAAVDDHQGNVQALRQAGRLAAAVDARLTLCHVVDLQALANRTVGTSDNHQLHEAGRQAAQALLEAAEKVALNEGCHRIHLHAGETWEGKGALAHAFVQFAERERADLVVLGTHGRTGLRHLLMGSFAEAVLREAPCPVMVIRGDQEEADSAVADRPPLL</sequence>
<dbReference type="EMBL" id="CYHA01000003">
    <property type="protein sequence ID" value="CUA83625.1"/>
    <property type="molecule type" value="Genomic_DNA"/>
</dbReference>
<proteinExistence type="inferred from homology"/>
<dbReference type="RefSeq" id="WP_072242872.1">
    <property type="nucleotide sequence ID" value="NZ_CYHA01000003.1"/>
</dbReference>
<keyword evidence="2" id="KW-0963">Cytoplasm</keyword>
<gene>
    <name evidence="4" type="ORF">Ga0061063_1837</name>
</gene>
<evidence type="ECO:0000256" key="2">
    <source>
        <dbReference type="PIRNR" id="PIRNR006276"/>
    </source>
</evidence>
<evidence type="ECO:0000256" key="1">
    <source>
        <dbReference type="ARBA" id="ARBA00008791"/>
    </source>
</evidence>
<comment type="similarity">
    <text evidence="1 2">Belongs to the universal stress protein A family.</text>
</comment>
<protein>
    <recommendedName>
        <fullName evidence="2">Universal stress protein</fullName>
    </recommendedName>
</protein>
<dbReference type="CDD" id="cd00293">
    <property type="entry name" value="USP-like"/>
    <property type="match status" value="1"/>
</dbReference>
<evidence type="ECO:0000259" key="3">
    <source>
        <dbReference type="Pfam" id="PF00582"/>
    </source>
</evidence>
<reference evidence="5" key="1">
    <citation type="submission" date="2015-08" db="EMBL/GenBank/DDBJ databases">
        <authorList>
            <person name="Varghese N."/>
        </authorList>
    </citation>
    <scope>NUCLEOTIDE SEQUENCE [LARGE SCALE GENOMIC DNA]</scope>
    <source>
        <strain evidence="5">DSM 17901</strain>
    </source>
</reference>
<organism evidence="4 5">
    <name type="scientific">Gulbenkiania indica</name>
    <dbReference type="NCBI Taxonomy" id="375574"/>
    <lineage>
        <taxon>Bacteria</taxon>
        <taxon>Pseudomonadati</taxon>
        <taxon>Pseudomonadota</taxon>
        <taxon>Betaproteobacteria</taxon>
        <taxon>Neisseriales</taxon>
        <taxon>Chromobacteriaceae</taxon>
        <taxon>Gulbenkiania</taxon>
    </lineage>
</organism>
<evidence type="ECO:0000313" key="4">
    <source>
        <dbReference type="EMBL" id="CUA83625.1"/>
    </source>
</evidence>
<feature type="domain" description="UspA" evidence="3">
    <location>
        <begin position="1"/>
        <end position="148"/>
    </location>
</feature>
<dbReference type="InterPro" id="IPR014729">
    <property type="entry name" value="Rossmann-like_a/b/a_fold"/>
</dbReference>
<dbReference type="PANTHER" id="PTHR46268">
    <property type="entry name" value="STRESS RESPONSE PROTEIN NHAX"/>
    <property type="match status" value="1"/>
</dbReference>
<dbReference type="Proteomes" id="UP000243535">
    <property type="component" value="Unassembled WGS sequence"/>
</dbReference>
<accession>A0A0K6GYI9</accession>
<dbReference type="AlphaFoldDB" id="A0A0K6GYI9"/>
<dbReference type="Gene3D" id="3.40.50.620">
    <property type="entry name" value="HUPs"/>
    <property type="match status" value="1"/>
</dbReference>
<dbReference type="STRING" id="375574.GCA_001418035_01629"/>